<reference evidence="2" key="1">
    <citation type="journal article" date="2010" name="Nat. Biotechnol.">
        <title>Draft genome sequence of the oilseed species Ricinus communis.</title>
        <authorList>
            <person name="Chan A.P."/>
            <person name="Crabtree J."/>
            <person name="Zhao Q."/>
            <person name="Lorenzi H."/>
            <person name="Orvis J."/>
            <person name="Puiu D."/>
            <person name="Melake-Berhan A."/>
            <person name="Jones K.M."/>
            <person name="Redman J."/>
            <person name="Chen G."/>
            <person name="Cahoon E.B."/>
            <person name="Gedil M."/>
            <person name="Stanke M."/>
            <person name="Haas B.J."/>
            <person name="Wortman J.R."/>
            <person name="Fraser-Liggett C.M."/>
            <person name="Ravel J."/>
            <person name="Rabinowicz P.D."/>
        </authorList>
    </citation>
    <scope>NUCLEOTIDE SEQUENCE [LARGE SCALE GENOMIC DNA]</scope>
    <source>
        <strain evidence="2">cv. Hale</strain>
    </source>
</reference>
<dbReference type="EMBL" id="EQ985286">
    <property type="protein sequence ID" value="EEF23646.1"/>
    <property type="molecule type" value="Genomic_DNA"/>
</dbReference>
<evidence type="ECO:0000313" key="1">
    <source>
        <dbReference type="EMBL" id="EEF23646.1"/>
    </source>
</evidence>
<evidence type="ECO:0000313" key="2">
    <source>
        <dbReference type="Proteomes" id="UP000008311"/>
    </source>
</evidence>
<proteinExistence type="predicted"/>
<gene>
    <name evidence="1" type="ORF">RCOM_1975360</name>
</gene>
<organism evidence="1 2">
    <name type="scientific">Ricinus communis</name>
    <name type="common">Castor bean</name>
    <dbReference type="NCBI Taxonomy" id="3988"/>
    <lineage>
        <taxon>Eukaryota</taxon>
        <taxon>Viridiplantae</taxon>
        <taxon>Streptophyta</taxon>
        <taxon>Embryophyta</taxon>
        <taxon>Tracheophyta</taxon>
        <taxon>Spermatophyta</taxon>
        <taxon>Magnoliopsida</taxon>
        <taxon>eudicotyledons</taxon>
        <taxon>Gunneridae</taxon>
        <taxon>Pentapetalae</taxon>
        <taxon>rosids</taxon>
        <taxon>fabids</taxon>
        <taxon>Malpighiales</taxon>
        <taxon>Euphorbiaceae</taxon>
        <taxon>Acalyphoideae</taxon>
        <taxon>Acalypheae</taxon>
        <taxon>Ricinus</taxon>
    </lineage>
</organism>
<keyword evidence="2" id="KW-1185">Reference proteome</keyword>
<sequence>ERVHSNKIVNPLFPPSIGLTPVAILDRRLVNRNQQAAAHGTILNLRMLLGNIMMTWLLDSLLPLLRTRVLREGSYVTCEIRLSL</sequence>
<feature type="non-terminal residue" evidence="1">
    <location>
        <position position="1"/>
    </location>
</feature>
<dbReference type="AlphaFoldDB" id="B9TKG8"/>
<dbReference type="InParanoid" id="B9TKG8"/>
<protein>
    <submittedName>
        <fullName evidence="1">Uncharacterized protein</fullName>
    </submittedName>
</protein>
<name>B9TKG8_RICCO</name>
<accession>B9TKG8</accession>
<dbReference type="Proteomes" id="UP000008311">
    <property type="component" value="Unassembled WGS sequence"/>
</dbReference>